<feature type="domain" description="Hemerythrin-like" evidence="1">
    <location>
        <begin position="38"/>
        <end position="181"/>
    </location>
</feature>
<proteinExistence type="predicted"/>
<evidence type="ECO:0000259" key="1">
    <source>
        <dbReference type="Pfam" id="PF01814"/>
    </source>
</evidence>
<dbReference type="Proteomes" id="UP000609802">
    <property type="component" value="Unassembled WGS sequence"/>
</dbReference>
<protein>
    <submittedName>
        <fullName evidence="2">Cation-binding protein</fullName>
    </submittedName>
</protein>
<keyword evidence="3" id="KW-1185">Reference proteome</keyword>
<gene>
    <name evidence="2" type="ORF">GCM10016455_20950</name>
</gene>
<organism evidence="2 3">
    <name type="scientific">Aliiroseovarius zhejiangensis</name>
    <dbReference type="NCBI Taxonomy" id="1632025"/>
    <lineage>
        <taxon>Bacteria</taxon>
        <taxon>Pseudomonadati</taxon>
        <taxon>Pseudomonadota</taxon>
        <taxon>Alphaproteobacteria</taxon>
        <taxon>Rhodobacterales</taxon>
        <taxon>Paracoccaceae</taxon>
        <taxon>Aliiroseovarius</taxon>
    </lineage>
</organism>
<evidence type="ECO:0000313" key="3">
    <source>
        <dbReference type="Proteomes" id="UP000609802"/>
    </source>
</evidence>
<accession>A0ABQ3J3H4</accession>
<sequence length="188" mass="22036">MTQMPTIRQKALPEDMRLLLRDYPREAWPDHPNFAASIHNWMGAHVMFGQLAELIRLNTEAYLEKQIDPDDHARRLSHYGNLLVRNLHGHHHWEDRRFFPELSAADGRFDSGLQTLESDHLVLDDLLDRFTRQANRVVTLAQMDEPQAREEANRVHEMTTVLEGFLTRHLTDEEDLVVPILLHHKMRG</sequence>
<dbReference type="InterPro" id="IPR012312">
    <property type="entry name" value="Hemerythrin-like"/>
</dbReference>
<reference evidence="3" key="1">
    <citation type="journal article" date="2019" name="Int. J. Syst. Evol. Microbiol.">
        <title>The Global Catalogue of Microorganisms (GCM) 10K type strain sequencing project: providing services to taxonomists for standard genome sequencing and annotation.</title>
        <authorList>
            <consortium name="The Broad Institute Genomics Platform"/>
            <consortium name="The Broad Institute Genome Sequencing Center for Infectious Disease"/>
            <person name="Wu L."/>
            <person name="Ma J."/>
        </authorList>
    </citation>
    <scope>NUCLEOTIDE SEQUENCE [LARGE SCALE GENOMIC DNA]</scope>
    <source>
        <strain evidence="3">KCTC 42443</strain>
    </source>
</reference>
<name>A0ABQ3J3H4_9RHOB</name>
<comment type="caution">
    <text evidence="2">The sequence shown here is derived from an EMBL/GenBank/DDBJ whole genome shotgun (WGS) entry which is preliminary data.</text>
</comment>
<dbReference type="EMBL" id="BNCH01000004">
    <property type="protein sequence ID" value="GHE99924.1"/>
    <property type="molecule type" value="Genomic_DNA"/>
</dbReference>
<dbReference type="Gene3D" id="1.20.120.520">
    <property type="entry name" value="nmb1532 protein domain like"/>
    <property type="match status" value="1"/>
</dbReference>
<evidence type="ECO:0000313" key="2">
    <source>
        <dbReference type="EMBL" id="GHE99924.1"/>
    </source>
</evidence>
<dbReference type="Pfam" id="PF01814">
    <property type="entry name" value="Hemerythrin"/>
    <property type="match status" value="1"/>
</dbReference>